<keyword evidence="1" id="KW-1185">Reference proteome</keyword>
<name>A0AC58MTZ9_CASCN</name>
<dbReference type="Proteomes" id="UP001732720">
    <property type="component" value="Chromosome 6"/>
</dbReference>
<evidence type="ECO:0000313" key="2">
    <source>
        <dbReference type="RefSeq" id="XP_073932850.1"/>
    </source>
</evidence>
<reference evidence="2" key="1">
    <citation type="submission" date="2025-08" db="UniProtKB">
        <authorList>
            <consortium name="RefSeq"/>
        </authorList>
    </citation>
    <scope>IDENTIFICATION</scope>
</reference>
<evidence type="ECO:0000313" key="1">
    <source>
        <dbReference type="Proteomes" id="UP001732720"/>
    </source>
</evidence>
<protein>
    <submittedName>
        <fullName evidence="2">Rho GTPase-activating protein 26 isoform X2</fullName>
    </submittedName>
</protein>
<gene>
    <name evidence="2" type="primary">Arhgap26</name>
</gene>
<proteinExistence type="predicted"/>
<dbReference type="RefSeq" id="XP_073932850.1">
    <property type="nucleotide sequence ID" value="XM_074076749.1"/>
</dbReference>
<organism evidence="1 2">
    <name type="scientific">Castor canadensis</name>
    <name type="common">American beaver</name>
    <dbReference type="NCBI Taxonomy" id="51338"/>
    <lineage>
        <taxon>Eukaryota</taxon>
        <taxon>Metazoa</taxon>
        <taxon>Chordata</taxon>
        <taxon>Craniata</taxon>
        <taxon>Vertebrata</taxon>
        <taxon>Euteleostomi</taxon>
        <taxon>Mammalia</taxon>
        <taxon>Eutheria</taxon>
        <taxon>Euarchontoglires</taxon>
        <taxon>Glires</taxon>
        <taxon>Rodentia</taxon>
        <taxon>Castorimorpha</taxon>
        <taxon>Castoridae</taxon>
        <taxon>Castor</taxon>
    </lineage>
</organism>
<sequence length="769" mass="87294">MGLPALEFSDCCLDSPHFRETLKSHEAELDKTNKFIKELIKDGKSLITALKNLSSAKRKFADSLNEFKFQCIGDAETDDEMCIARSLQEFATVLRNLEDERIRMIENASEVLITPLEKFRKEQIGAAKEAKKKYDKETEKYCGILEKHLNLSSKKKESQLQEADSQVDLVRQHFYEVSLEYVFKVQEVQERKMFEFVEPLLAFLQGLFTFYHHGYELAKDFGDFKTQLTISIQNTRNRFEGTRSEVESLMKKMKENPLEHKTISPYTMEGYLYVQEKRHFGTSWVKHYCTYQRDSKQITMVPFDQKSGGKGGEDESVTLKSCTRRKTDSIEKRFCFDVEAVDRPGVITMQALSEEDRRLWMEAMDGREPVYNSNKDSQSEGTAQLDSIGFSIIRKCIHAVETRGINEQGLYRIVGVNSRVQKLLSILMDPKTASETETDICAEWEIKTITSALKTYLRMLPGPLMMYQFQRSFIKAAKLENQETRVSEIHSLVHRLPEKNRQMLQLLMNHLANVANNHKQNLMTVANLGVVFGPTLLRPQEETVAAIMDIKFQNIVIEILIENHEKIFNTVPDVPLTNAQLHLSRKKSSDSKPPSCSERPLTLFHAVQSTEKQDQRNSIINSSLESVSSNANSTLNSSSSLQPNMNSSDPDLDVVKPTRPNSLPPNPSPTSPLSPSWPMFSAPSSPMPTSSTSSDSSPIRPEEAVRDDSSTPFRKAKALYACKAEHDSELSFTAGTVFDNVHPSQEPGWLEGTLNGKTGLIPENYVEFL</sequence>
<accession>A0AC58MTZ9</accession>